<evidence type="ECO:0000256" key="2">
    <source>
        <dbReference type="SAM" id="MobiDB-lite"/>
    </source>
</evidence>
<feature type="region of interest" description="Disordered" evidence="2">
    <location>
        <begin position="413"/>
        <end position="436"/>
    </location>
</feature>
<proteinExistence type="inferred from homology"/>
<dbReference type="GO" id="GO:0005634">
    <property type="term" value="C:nucleus"/>
    <property type="evidence" value="ECO:0007669"/>
    <property type="project" value="TreeGrafter"/>
</dbReference>
<evidence type="ECO:0000313" key="3">
    <source>
        <dbReference type="EMBL" id="KAG1904607.1"/>
    </source>
</evidence>
<feature type="compositionally biased region" description="Low complexity" evidence="2">
    <location>
        <begin position="315"/>
        <end position="325"/>
    </location>
</feature>
<dbReference type="Proteomes" id="UP001195769">
    <property type="component" value="Unassembled WGS sequence"/>
</dbReference>
<feature type="compositionally biased region" description="Basic and acidic residues" evidence="2">
    <location>
        <begin position="532"/>
        <end position="562"/>
    </location>
</feature>
<dbReference type="EMBL" id="JABBWK010000009">
    <property type="protein sequence ID" value="KAG1904607.1"/>
    <property type="molecule type" value="Genomic_DNA"/>
</dbReference>
<keyword evidence="4" id="KW-1185">Reference proteome</keyword>
<feature type="region of interest" description="Disordered" evidence="2">
    <location>
        <begin position="476"/>
        <end position="589"/>
    </location>
</feature>
<dbReference type="GeneID" id="64667398"/>
<dbReference type="PANTHER" id="PTHR21531">
    <property type="entry name" value="LOW-TEMPERATURE VIABILITY PROTEIN LTV1-RELATED"/>
    <property type="match status" value="1"/>
</dbReference>
<reference evidence="3" key="1">
    <citation type="journal article" date="2020" name="New Phytol.">
        <title>Comparative genomics reveals dynamic genome evolution in host specialist ectomycorrhizal fungi.</title>
        <authorList>
            <person name="Lofgren L.A."/>
            <person name="Nguyen N.H."/>
            <person name="Vilgalys R."/>
            <person name="Ruytinx J."/>
            <person name="Liao H.L."/>
            <person name="Branco S."/>
            <person name="Kuo A."/>
            <person name="LaButti K."/>
            <person name="Lipzen A."/>
            <person name="Andreopoulos W."/>
            <person name="Pangilinan J."/>
            <person name="Riley R."/>
            <person name="Hundley H."/>
            <person name="Na H."/>
            <person name="Barry K."/>
            <person name="Grigoriev I.V."/>
            <person name="Stajich J.E."/>
            <person name="Kennedy P.G."/>
        </authorList>
    </citation>
    <scope>NUCLEOTIDE SEQUENCE</scope>
    <source>
        <strain evidence="3">FC203</strain>
    </source>
</reference>
<feature type="region of interest" description="Disordered" evidence="2">
    <location>
        <begin position="138"/>
        <end position="183"/>
    </location>
</feature>
<organism evidence="3 4">
    <name type="scientific">Suillus fuscotomentosus</name>
    <dbReference type="NCBI Taxonomy" id="1912939"/>
    <lineage>
        <taxon>Eukaryota</taxon>
        <taxon>Fungi</taxon>
        <taxon>Dikarya</taxon>
        <taxon>Basidiomycota</taxon>
        <taxon>Agaricomycotina</taxon>
        <taxon>Agaricomycetes</taxon>
        <taxon>Agaricomycetidae</taxon>
        <taxon>Boletales</taxon>
        <taxon>Suillineae</taxon>
        <taxon>Suillaceae</taxon>
        <taxon>Suillus</taxon>
    </lineage>
</organism>
<feature type="compositionally biased region" description="Polar residues" evidence="2">
    <location>
        <begin position="580"/>
        <end position="589"/>
    </location>
</feature>
<dbReference type="GO" id="GO:0042274">
    <property type="term" value="P:ribosomal small subunit biogenesis"/>
    <property type="evidence" value="ECO:0007669"/>
    <property type="project" value="InterPro"/>
</dbReference>
<dbReference type="GO" id="GO:0030688">
    <property type="term" value="C:preribosome, small subunit precursor"/>
    <property type="evidence" value="ECO:0007669"/>
    <property type="project" value="TreeGrafter"/>
</dbReference>
<sequence length="589" mass="66418">MSSRDWVAVYNFRLPSALRIDKKRTLYFGALCPKNQSLDNQGAQHFQLVHRSQRDPLIHDPDASQHVLKAFVRGNDKKGKTRADLESLLSPNDVAHDAHAHVGEASLYGIYFDDTEYDYMQHLRTAGAEEEGVESILIEAPTTSQKSKGKGKSKDPISLRDLPPEALPSASEIPRNYESQEAVPSSIAGFQPDMDPHLRQVLEALEDDAFVDDNLEDDFFGELVAEGQRDEDDGFDYKFCEDGDTPQDAPFTEDHEDPDSWEARFAQFKKEQKDAPPPSDSDDELHSEGADTIGTLPKLPVIGGKRRRKGTSDASGYSMSSSSMYRTETLMTLDERFDQLMEKEYGSGEGEEVEEENDDLSSELSDEAPELVTSREDFEAMMDDFMDNYELLGRKLKPVLPGDSGTEKLNTLRQAMGQDERVRIRSADDDDEEELNDDRLFAGYKAAEKEDTWDCETVLTTYSNLENHPRVIRARASKPVPKITLDPKTGLPTLNGDHQAPESRKGRHPLQPVAEDEEHSQEPSVTKQTISRPRDESKEDKKARKQAVKVERQARRVEKKVTQEQFSAEMKHQAQGLANKAQSIRTRKL</sequence>
<dbReference type="PANTHER" id="PTHR21531:SF0">
    <property type="entry name" value="PROTEIN LTV1 HOMOLOG"/>
    <property type="match status" value="1"/>
</dbReference>
<dbReference type="RefSeq" id="XP_041230182.1">
    <property type="nucleotide sequence ID" value="XM_041373100.1"/>
</dbReference>
<accession>A0AAD4EEK1</accession>
<dbReference type="InterPro" id="IPR007307">
    <property type="entry name" value="Ltv1"/>
</dbReference>
<dbReference type="GO" id="GO:0005829">
    <property type="term" value="C:cytosol"/>
    <property type="evidence" value="ECO:0007669"/>
    <property type="project" value="TreeGrafter"/>
</dbReference>
<feature type="region of interest" description="Disordered" evidence="2">
    <location>
        <begin position="225"/>
        <end position="372"/>
    </location>
</feature>
<feature type="compositionally biased region" description="Basic and acidic residues" evidence="2">
    <location>
        <begin position="333"/>
        <end position="346"/>
    </location>
</feature>
<name>A0AAD4EEK1_9AGAM</name>
<comment type="similarity">
    <text evidence="1">Belongs to the LTV1 family.</text>
</comment>
<comment type="caution">
    <text evidence="3">The sequence shown here is derived from an EMBL/GenBank/DDBJ whole genome shotgun (WGS) entry which is preliminary data.</text>
</comment>
<gene>
    <name evidence="3" type="ORF">F5891DRAFT_750734</name>
</gene>
<feature type="compositionally biased region" description="Acidic residues" evidence="2">
    <location>
        <begin position="349"/>
        <end position="369"/>
    </location>
</feature>
<feature type="compositionally biased region" description="Basic and acidic residues" evidence="2">
    <location>
        <begin position="418"/>
        <end position="427"/>
    </location>
</feature>
<evidence type="ECO:0000313" key="4">
    <source>
        <dbReference type="Proteomes" id="UP001195769"/>
    </source>
</evidence>
<evidence type="ECO:0000256" key="1">
    <source>
        <dbReference type="ARBA" id="ARBA00009078"/>
    </source>
</evidence>
<protein>
    <submittedName>
        <fullName evidence="3">LTV-domain-containing protein</fullName>
    </submittedName>
</protein>
<feature type="compositionally biased region" description="Polar residues" evidence="2">
    <location>
        <begin position="522"/>
        <end position="531"/>
    </location>
</feature>
<dbReference type="AlphaFoldDB" id="A0AAD4EEK1"/>
<dbReference type="Pfam" id="PF04180">
    <property type="entry name" value="LTV"/>
    <property type="match status" value="1"/>
</dbReference>
<dbReference type="GO" id="GO:0000056">
    <property type="term" value="P:ribosomal small subunit export from nucleus"/>
    <property type="evidence" value="ECO:0007669"/>
    <property type="project" value="TreeGrafter"/>
</dbReference>